<organism evidence="1 2">
    <name type="scientific">Clonostachys rosea f. rosea IK726</name>
    <dbReference type="NCBI Taxonomy" id="1349383"/>
    <lineage>
        <taxon>Eukaryota</taxon>
        <taxon>Fungi</taxon>
        <taxon>Dikarya</taxon>
        <taxon>Ascomycota</taxon>
        <taxon>Pezizomycotina</taxon>
        <taxon>Sordariomycetes</taxon>
        <taxon>Hypocreomycetidae</taxon>
        <taxon>Hypocreales</taxon>
        <taxon>Bionectriaceae</taxon>
        <taxon>Clonostachys</taxon>
    </lineage>
</organism>
<proteinExistence type="predicted"/>
<reference evidence="1" key="2">
    <citation type="submission" date="2021-10" db="EMBL/GenBank/DDBJ databases">
        <authorList>
            <person name="Piombo E."/>
        </authorList>
    </citation>
    <scope>NUCLEOTIDE SEQUENCE</scope>
</reference>
<accession>A0ACA9TZT9</accession>
<reference evidence="1" key="1">
    <citation type="submission" date="2020-04" db="EMBL/GenBank/DDBJ databases">
        <authorList>
            <person name="Broberg M."/>
        </authorList>
    </citation>
    <scope>NUCLEOTIDE SEQUENCE</scope>
</reference>
<dbReference type="Proteomes" id="UP000836387">
    <property type="component" value="Unassembled WGS sequence"/>
</dbReference>
<comment type="caution">
    <text evidence="1">The sequence shown here is derived from an EMBL/GenBank/DDBJ whole genome shotgun (WGS) entry which is preliminary data.</text>
</comment>
<gene>
    <name evidence="1" type="ORF">CRV2_00005274</name>
</gene>
<protein>
    <submittedName>
        <fullName evidence="1">Uncharacterized protein</fullName>
    </submittedName>
</protein>
<sequence length="97" mass="10922">MDTDEGPRTSIKDAPDTNGDASDTLPRQENVTGESFGRKLKQKKKSDPTTQHNEYESHTAENSINLYADDSFAVRTSCASNDYYKAALFTWRQENVN</sequence>
<dbReference type="EMBL" id="CADEHS020000010">
    <property type="protein sequence ID" value="CAG9946392.1"/>
    <property type="molecule type" value="Genomic_DNA"/>
</dbReference>
<evidence type="ECO:0000313" key="1">
    <source>
        <dbReference type="EMBL" id="CAG9946392.1"/>
    </source>
</evidence>
<name>A0ACA9TZT9_BIOOC</name>
<keyword evidence="2" id="KW-1185">Reference proteome</keyword>
<evidence type="ECO:0000313" key="2">
    <source>
        <dbReference type="Proteomes" id="UP000836387"/>
    </source>
</evidence>